<evidence type="ECO:0000313" key="2">
    <source>
        <dbReference type="Proteomes" id="UP000217676"/>
    </source>
</evidence>
<proteinExistence type="predicted"/>
<name>A0A160NU68_STRLU</name>
<reference evidence="1 2" key="1">
    <citation type="journal article" date="2016" name="Genome Announc.">
        <title>Complete Genome Sequence of Thiostrepton-Producing Streptomyces laurentii ATCC 31255.</title>
        <authorList>
            <person name="Doi K."/>
            <person name="Fujino Y."/>
            <person name="Nagayoshi Y."/>
            <person name="Ohshima T."/>
            <person name="Ogata S."/>
        </authorList>
    </citation>
    <scope>NUCLEOTIDE SEQUENCE [LARGE SCALE GENOMIC DNA]</scope>
    <source>
        <strain evidence="1 2">ATCC 31255</strain>
    </source>
</reference>
<evidence type="ECO:0000313" key="1">
    <source>
        <dbReference type="EMBL" id="BAU81325.1"/>
    </source>
</evidence>
<dbReference type="KEGG" id="slau:SLA_0370"/>
<protein>
    <submittedName>
        <fullName evidence="1">Uncharacterized protein</fullName>
    </submittedName>
</protein>
<dbReference type="AlphaFoldDB" id="A0A160NU68"/>
<sequence length="358" mass="38321">MPDRAELSELLGGPSAVTADSLSRGTAGAEPDLLHGLTALLACLIREGFRQPPDDHRVAVVDGLLRALVRWAEAVNATGRLPYGQLRLAAQYAQVAGRLRMDRGQSAVAMARFGHGLHCADAVRDAPARATLLSDMCTLVQLDGDVGSMLTYAAGVGAVDTGRRWMAALSGLYQARGYALAGDTAECRRHIALARRKFARLDRRDLLEAPWMAGAEGEMRMDSAIGGALRDLAVATGDRSAARRAVTATARSCAGVPPQMRTTRLLLTLRLADSWACAGDPAAAAALACEVLGDAVSSREFMIGAELRGLHGRLTGQWHDIPEVRAYRERFRSAGRQVAPTFGHLPDFACIGRWSWGR</sequence>
<dbReference type="EMBL" id="AP017424">
    <property type="protein sequence ID" value="BAU81325.1"/>
    <property type="molecule type" value="Genomic_DNA"/>
</dbReference>
<dbReference type="Proteomes" id="UP000217676">
    <property type="component" value="Chromosome"/>
</dbReference>
<organism evidence="1 2">
    <name type="scientific">Streptomyces laurentii</name>
    <dbReference type="NCBI Taxonomy" id="39478"/>
    <lineage>
        <taxon>Bacteria</taxon>
        <taxon>Bacillati</taxon>
        <taxon>Actinomycetota</taxon>
        <taxon>Actinomycetes</taxon>
        <taxon>Kitasatosporales</taxon>
        <taxon>Streptomycetaceae</taxon>
        <taxon>Streptomyces</taxon>
    </lineage>
</organism>
<keyword evidence="2" id="KW-1185">Reference proteome</keyword>
<accession>A0A160NU68</accession>
<gene>
    <name evidence="1" type="ORF">SLA_0370</name>
</gene>